<proteinExistence type="predicted"/>
<feature type="transmembrane region" description="Helical" evidence="5">
    <location>
        <begin position="152"/>
        <end position="173"/>
    </location>
</feature>
<feature type="transmembrane region" description="Helical" evidence="5">
    <location>
        <begin position="202"/>
        <end position="224"/>
    </location>
</feature>
<organism evidence="7 8">
    <name type="scientific">Dulcicalothrix desertica PCC 7102</name>
    <dbReference type="NCBI Taxonomy" id="232991"/>
    <lineage>
        <taxon>Bacteria</taxon>
        <taxon>Bacillati</taxon>
        <taxon>Cyanobacteriota</taxon>
        <taxon>Cyanophyceae</taxon>
        <taxon>Nostocales</taxon>
        <taxon>Calotrichaceae</taxon>
        <taxon>Dulcicalothrix</taxon>
    </lineage>
</organism>
<evidence type="ECO:0000256" key="4">
    <source>
        <dbReference type="ARBA" id="ARBA00023136"/>
    </source>
</evidence>
<feature type="transmembrane region" description="Helical" evidence="5">
    <location>
        <begin position="288"/>
        <end position="310"/>
    </location>
</feature>
<evidence type="ECO:0000313" key="7">
    <source>
        <dbReference type="EMBL" id="RUT02105.1"/>
    </source>
</evidence>
<feature type="domain" description="Major facilitator superfamily (MFS) profile" evidence="6">
    <location>
        <begin position="1"/>
        <end position="376"/>
    </location>
</feature>
<dbReference type="GO" id="GO:0005886">
    <property type="term" value="C:plasma membrane"/>
    <property type="evidence" value="ECO:0007669"/>
    <property type="project" value="UniProtKB-SubCell"/>
</dbReference>
<reference evidence="7" key="2">
    <citation type="journal article" date="2019" name="Genome Biol. Evol.">
        <title>Day and night: Metabolic profiles and evolutionary relationships of six axenic non-marine cyanobacteria.</title>
        <authorList>
            <person name="Will S.E."/>
            <person name="Henke P."/>
            <person name="Boedeker C."/>
            <person name="Huang S."/>
            <person name="Brinkmann H."/>
            <person name="Rohde M."/>
            <person name="Jarek M."/>
            <person name="Friedl T."/>
            <person name="Seufert S."/>
            <person name="Schumacher M."/>
            <person name="Overmann J."/>
            <person name="Neumann-Schaal M."/>
            <person name="Petersen J."/>
        </authorList>
    </citation>
    <scope>NUCLEOTIDE SEQUENCE [LARGE SCALE GENOMIC DNA]</scope>
    <source>
        <strain evidence="7">PCC 7102</strain>
    </source>
</reference>
<evidence type="ECO:0000256" key="1">
    <source>
        <dbReference type="ARBA" id="ARBA00004651"/>
    </source>
</evidence>
<feature type="transmembrane region" description="Helical" evidence="5">
    <location>
        <begin position="36"/>
        <end position="54"/>
    </location>
</feature>
<evidence type="ECO:0000256" key="3">
    <source>
        <dbReference type="ARBA" id="ARBA00022989"/>
    </source>
</evidence>
<sequence>MLILFAAGLLFWSSIGALLSTLPLYIEDLGGSKQQVGIVMASFAVGLLIFRPQLGELADRRSRKIVLIIGASVAAIAPLGYQIFTSIPGLIALRAFHGISIAAFTTAYAALVSDIAPAENRGEVLGYMTLTGATGLALGPAIGTYIQENASYTLLFNTTAILGLLSLLFVLPIENFPVSQDLSEDNGAESIWQIYKSPRVRVPALTMLLIGLAVGTLNTFIPLFIKSIHVNFDCGLFYTIAAVSSLVSRFFTSSGSDRIGRGIFVTLGLIAYTLSMLLLWQANNDFSFVMSAILEGAGGGTFLSTMDVVIADRSLPQERGRIFALCVVGFDLGIAIAGPLGGSIAEQVGYHNMFGIAGALTFSGVIIFLTLSSKTLINSLQFAIGRGDDDFAYRDVQKAPLFDPQENYPVLSTTGIAAE</sequence>
<dbReference type="InterPro" id="IPR020846">
    <property type="entry name" value="MFS_dom"/>
</dbReference>
<evidence type="ECO:0000256" key="5">
    <source>
        <dbReference type="SAM" id="Phobius"/>
    </source>
</evidence>
<dbReference type="CDD" id="cd17489">
    <property type="entry name" value="MFS_YfcJ_like"/>
    <property type="match status" value="1"/>
</dbReference>
<comment type="subcellular location">
    <subcellularLocation>
        <location evidence="1">Cell membrane</location>
        <topology evidence="1">Multi-pass membrane protein</topology>
    </subcellularLocation>
</comment>
<feature type="transmembrane region" description="Helical" evidence="5">
    <location>
        <begin position="90"/>
        <end position="112"/>
    </location>
</feature>
<dbReference type="PANTHER" id="PTHR23531">
    <property type="entry name" value="QUINOLENE RESISTANCE PROTEIN NORA"/>
    <property type="match status" value="1"/>
</dbReference>
<gene>
    <name evidence="7" type="ORF">DSM106972_061800</name>
</gene>
<dbReference type="SUPFAM" id="SSF103473">
    <property type="entry name" value="MFS general substrate transporter"/>
    <property type="match status" value="1"/>
</dbReference>
<dbReference type="Pfam" id="PF07690">
    <property type="entry name" value="MFS_1"/>
    <property type="match status" value="1"/>
</dbReference>
<keyword evidence="3 5" id="KW-1133">Transmembrane helix</keyword>
<feature type="transmembrane region" description="Helical" evidence="5">
    <location>
        <begin position="124"/>
        <end position="146"/>
    </location>
</feature>
<dbReference type="Proteomes" id="UP000271624">
    <property type="component" value="Unassembled WGS sequence"/>
</dbReference>
<keyword evidence="4 5" id="KW-0472">Membrane</keyword>
<feature type="transmembrane region" description="Helical" evidence="5">
    <location>
        <begin position="353"/>
        <end position="371"/>
    </location>
</feature>
<evidence type="ECO:0000313" key="8">
    <source>
        <dbReference type="Proteomes" id="UP000271624"/>
    </source>
</evidence>
<keyword evidence="2 5" id="KW-0812">Transmembrane</keyword>
<dbReference type="GO" id="GO:0022857">
    <property type="term" value="F:transmembrane transporter activity"/>
    <property type="evidence" value="ECO:0007669"/>
    <property type="project" value="InterPro"/>
</dbReference>
<dbReference type="InterPro" id="IPR052714">
    <property type="entry name" value="MFS_Exporter"/>
</dbReference>
<keyword evidence="8" id="KW-1185">Reference proteome</keyword>
<dbReference type="InterPro" id="IPR011701">
    <property type="entry name" value="MFS"/>
</dbReference>
<reference evidence="7" key="1">
    <citation type="submission" date="2018-12" db="EMBL/GenBank/DDBJ databases">
        <authorList>
            <person name="Will S."/>
            <person name="Neumann-Schaal M."/>
            <person name="Henke P."/>
        </authorList>
    </citation>
    <scope>NUCLEOTIDE SEQUENCE</scope>
    <source>
        <strain evidence="7">PCC 7102</strain>
    </source>
</reference>
<evidence type="ECO:0000259" key="6">
    <source>
        <dbReference type="PROSITE" id="PS50850"/>
    </source>
</evidence>
<protein>
    <submittedName>
        <fullName evidence="7">Multidrug resistance protein</fullName>
    </submittedName>
</protein>
<dbReference type="PANTHER" id="PTHR23531:SF1">
    <property type="entry name" value="QUINOLENE RESISTANCE PROTEIN NORA"/>
    <property type="match status" value="1"/>
</dbReference>
<feature type="transmembrane region" description="Helical" evidence="5">
    <location>
        <begin position="322"/>
        <end position="341"/>
    </location>
</feature>
<comment type="caution">
    <text evidence="7">The sequence shown here is derived from an EMBL/GenBank/DDBJ whole genome shotgun (WGS) entry which is preliminary data.</text>
</comment>
<accession>A0A3S1AZS2</accession>
<dbReference type="AlphaFoldDB" id="A0A3S1AZS2"/>
<dbReference type="EMBL" id="RSCL01000017">
    <property type="protein sequence ID" value="RUT02105.1"/>
    <property type="molecule type" value="Genomic_DNA"/>
</dbReference>
<dbReference type="PROSITE" id="PS50850">
    <property type="entry name" value="MFS"/>
    <property type="match status" value="1"/>
</dbReference>
<evidence type="ECO:0000256" key="2">
    <source>
        <dbReference type="ARBA" id="ARBA00022692"/>
    </source>
</evidence>
<feature type="transmembrane region" description="Helical" evidence="5">
    <location>
        <begin position="230"/>
        <end position="251"/>
    </location>
</feature>
<dbReference type="Gene3D" id="1.20.1250.20">
    <property type="entry name" value="MFS general substrate transporter like domains"/>
    <property type="match status" value="2"/>
</dbReference>
<feature type="transmembrane region" description="Helical" evidence="5">
    <location>
        <begin position="263"/>
        <end position="282"/>
    </location>
</feature>
<feature type="transmembrane region" description="Helical" evidence="5">
    <location>
        <begin position="66"/>
        <end position="84"/>
    </location>
</feature>
<dbReference type="InterPro" id="IPR036259">
    <property type="entry name" value="MFS_trans_sf"/>
</dbReference>
<name>A0A3S1AZS2_9CYAN</name>